<gene>
    <name evidence="1" type="ORF">F0357_16455</name>
</gene>
<name>A0A6A7Y7B2_9HYPH</name>
<protein>
    <submittedName>
        <fullName evidence="1">Uncharacterized protein</fullName>
    </submittedName>
</protein>
<dbReference type="EMBL" id="VWNA01000001">
    <property type="protein sequence ID" value="MQT14207.1"/>
    <property type="molecule type" value="Genomic_DNA"/>
</dbReference>
<organism evidence="1 2">
    <name type="scientific">Segnochrobactrum spirostomi</name>
    <dbReference type="NCBI Taxonomy" id="2608987"/>
    <lineage>
        <taxon>Bacteria</taxon>
        <taxon>Pseudomonadati</taxon>
        <taxon>Pseudomonadota</taxon>
        <taxon>Alphaproteobacteria</taxon>
        <taxon>Hyphomicrobiales</taxon>
        <taxon>Segnochrobactraceae</taxon>
        <taxon>Segnochrobactrum</taxon>
    </lineage>
</organism>
<sequence>MRDFAQEFKLTVKDGLRDLRYVLRSESDGASETTGPLGLIGDVAIRARGLVEQAPVVGRVADGLLREVDSVASSVLASGPAPRPGALFPRTAVALVADDGAAFTASLYGFLKYLLRTAGVRNAVVFEHAIDAARRTVIERRQGAVAEAHSDEAMLRLSAEIAVALSAERPVRRLDLPQQALPASRQLLAAPNAWTGCVIGLATAIASYRDGREVVDPADVVESATTVVTARFDRFHPAIASSQAVADLTRLFAQDVPHLP</sequence>
<dbReference type="Proteomes" id="UP000332515">
    <property type="component" value="Unassembled WGS sequence"/>
</dbReference>
<comment type="caution">
    <text evidence="1">The sequence shown here is derived from an EMBL/GenBank/DDBJ whole genome shotgun (WGS) entry which is preliminary data.</text>
</comment>
<dbReference type="AlphaFoldDB" id="A0A6A7Y7B2"/>
<accession>A0A6A7Y7B2</accession>
<evidence type="ECO:0000313" key="2">
    <source>
        <dbReference type="Proteomes" id="UP000332515"/>
    </source>
</evidence>
<evidence type="ECO:0000313" key="1">
    <source>
        <dbReference type="EMBL" id="MQT14207.1"/>
    </source>
</evidence>
<dbReference type="RefSeq" id="WP_153484507.1">
    <property type="nucleotide sequence ID" value="NZ_VWNA01000001.1"/>
</dbReference>
<keyword evidence="2" id="KW-1185">Reference proteome</keyword>
<reference evidence="1 2" key="1">
    <citation type="submission" date="2019-09" db="EMBL/GenBank/DDBJ databases">
        <title>Segnochrobactrum spirostomi gen. nov., sp. nov., isolated from the ciliate Spirostomum cf. yagiui and description of a novel family, Segnochrobactraceae fam. nov. within the order Rhizobiales of the class Alphaproteobacteria.</title>
        <authorList>
            <person name="Akter S."/>
            <person name="Shazib S.U.A."/>
            <person name="Shin M.K."/>
        </authorList>
    </citation>
    <scope>NUCLEOTIDE SEQUENCE [LARGE SCALE GENOMIC DNA]</scope>
    <source>
        <strain evidence="1 2">Sp-1</strain>
    </source>
</reference>
<proteinExistence type="predicted"/>